<reference evidence="3 4" key="1">
    <citation type="submission" date="2017-12" db="EMBL/GenBank/DDBJ databases">
        <title>Genome Sequence of the Amphotericin B-resistant Candida duobushaemulonii strain, B09383.</title>
        <authorList>
            <person name="Chow N.A."/>
            <person name="Gade L."/>
            <person name="Batra D."/>
            <person name="Rowe L.A."/>
            <person name="Loparev V.N."/>
            <person name="Litvintseva A.P."/>
        </authorList>
    </citation>
    <scope>NUCLEOTIDE SEQUENCE [LARGE SCALE GENOMIC DNA]</scope>
    <source>
        <strain evidence="3 4">B09383</strain>
    </source>
</reference>
<evidence type="ECO:0008006" key="5">
    <source>
        <dbReference type="Google" id="ProtNLM"/>
    </source>
</evidence>
<dbReference type="GeneID" id="37001512"/>
<dbReference type="VEuPathDB" id="FungiDB:CXQ87_001512"/>
<dbReference type="Proteomes" id="UP000244406">
    <property type="component" value="Unassembled WGS sequence"/>
</dbReference>
<name>A0A2V1ANS1_9ASCO</name>
<evidence type="ECO:0000313" key="4">
    <source>
        <dbReference type="Proteomes" id="UP000244406"/>
    </source>
</evidence>
<dbReference type="CDD" id="cd12148">
    <property type="entry name" value="fungal_TF_MHR"/>
    <property type="match status" value="1"/>
</dbReference>
<evidence type="ECO:0000256" key="1">
    <source>
        <dbReference type="ARBA" id="ARBA00004123"/>
    </source>
</evidence>
<protein>
    <recommendedName>
        <fullName evidence="5">Transcription factor domain-containing protein</fullName>
    </recommendedName>
</protein>
<dbReference type="InterPro" id="IPR050613">
    <property type="entry name" value="Sec_Metabolite_Reg"/>
</dbReference>
<dbReference type="AlphaFoldDB" id="A0A2V1ANS1"/>
<dbReference type="RefSeq" id="XP_025339521.1">
    <property type="nucleotide sequence ID" value="XM_025480048.1"/>
</dbReference>
<comment type="caution">
    <text evidence="3">The sequence shown here is derived from an EMBL/GenBank/DDBJ whole genome shotgun (WGS) entry which is preliminary data.</text>
</comment>
<accession>A0A2V1ANS1</accession>
<keyword evidence="2" id="KW-0539">Nucleus</keyword>
<evidence type="ECO:0000256" key="2">
    <source>
        <dbReference type="ARBA" id="ARBA00023242"/>
    </source>
</evidence>
<evidence type="ECO:0000313" key="3">
    <source>
        <dbReference type="EMBL" id="PVH18581.1"/>
    </source>
</evidence>
<dbReference type="GO" id="GO:0005634">
    <property type="term" value="C:nucleus"/>
    <property type="evidence" value="ECO:0007669"/>
    <property type="project" value="UniProtKB-SubCell"/>
</dbReference>
<keyword evidence="4" id="KW-1185">Reference proteome</keyword>
<gene>
    <name evidence="3" type="ORF">CXQ87_001512</name>
</gene>
<dbReference type="PANTHER" id="PTHR31001">
    <property type="entry name" value="UNCHARACTERIZED TRANSCRIPTIONAL REGULATORY PROTEIN"/>
    <property type="match status" value="1"/>
</dbReference>
<organism evidence="3 4">
    <name type="scientific">Candidozyma duobushaemuli</name>
    <dbReference type="NCBI Taxonomy" id="1231522"/>
    <lineage>
        <taxon>Eukaryota</taxon>
        <taxon>Fungi</taxon>
        <taxon>Dikarya</taxon>
        <taxon>Ascomycota</taxon>
        <taxon>Saccharomycotina</taxon>
        <taxon>Pichiomycetes</taxon>
        <taxon>Metschnikowiaceae</taxon>
        <taxon>Candidozyma</taxon>
    </lineage>
</organism>
<comment type="subcellular location">
    <subcellularLocation>
        <location evidence="1">Nucleus</location>
    </subcellularLocation>
</comment>
<proteinExistence type="predicted"/>
<dbReference type="EMBL" id="PKFP01000008">
    <property type="protein sequence ID" value="PVH18581.1"/>
    <property type="molecule type" value="Genomic_DNA"/>
</dbReference>
<sequence length="724" mass="82153">MKDETTSPAMEDWQFNLFEAANRSKNGIIETSLLGYNTMAGGDPITAVVKSFLANHKNFGRLWSNLISRDGMVPKEKLDQFEQKAIAHFGVNYIRRLNAHSTEEEVDAVRQTINAGSLQHGIVLKPYGSWARLSLSEQVISMLPPYSVVLLLVREYFKFQQKWLPILDEKKFFSELNRVVGPTLEGSCIIKSFESATDAVILGTLLLAIRLAYCSIVASELTLSKAERASILENPVVVDAGFVANDLLKEMTFCNVGGTHGLRALMLLQTFHIFSFERGMVTDQMSSSDIMKKIHTCASNIHLDLDRTVLGSWRSRLVFEAKETEVARSLWHTILRLDVYCALLFDRSLSIHPDTYRVELPSSDSDNEAVQHMTETTSLFMALLDLVSSTMPVSSKIDYMQLTEKIKRLEVLTSEKLGRIGDYLQPLGDEKSNAKCHRFLLLMISKIWLSTVYFSLYLFFERKGELDLSVEYLKKRLTVTQRDICFLKPGFLDHIESYFGVGSKILLIPFFMSLMSSQLGAGGIRVRFAFTLRSIKSDETDIQTIKRKHLYESIHRNVFAAEEASLELAESVSEKYYHAWGISRSTRVGQRMINDEILFDVTDEVARAVEVNYTIEQLKDIDSVLNEANMEHRSYTEMFGSRHQDKESTSEARELRLLNALQLEKKWSSVTQIQAHAQKSAFLSRAGVSTVEPPSAEPIAAWQYDLESLQGYDPQLLMEFFGNV</sequence>